<reference evidence="6 7" key="1">
    <citation type="journal article" date="2015" name="Genome Announc.">
        <title>Expanding the biotechnology potential of lactobacilli through comparative genomics of 213 strains and associated genera.</title>
        <authorList>
            <person name="Sun Z."/>
            <person name="Harris H.M."/>
            <person name="McCann A."/>
            <person name="Guo C."/>
            <person name="Argimon S."/>
            <person name="Zhang W."/>
            <person name="Yang X."/>
            <person name="Jeffery I.B."/>
            <person name="Cooney J.C."/>
            <person name="Kagawa T.F."/>
            <person name="Liu W."/>
            <person name="Song Y."/>
            <person name="Salvetti E."/>
            <person name="Wrobel A."/>
            <person name="Rasinkangas P."/>
            <person name="Parkhill J."/>
            <person name="Rea M.C."/>
            <person name="O'Sullivan O."/>
            <person name="Ritari J."/>
            <person name="Douillard F.P."/>
            <person name="Paul Ross R."/>
            <person name="Yang R."/>
            <person name="Briner A.E."/>
            <person name="Felis G.E."/>
            <person name="de Vos W.M."/>
            <person name="Barrangou R."/>
            <person name="Klaenhammer T.R."/>
            <person name="Caufield P.W."/>
            <person name="Cui Y."/>
            <person name="Zhang H."/>
            <person name="O'Toole P.W."/>
        </authorList>
    </citation>
    <scope>NUCLEOTIDE SEQUENCE [LARGE SCALE GENOMIC DNA]</scope>
    <source>
        <strain evidence="6 7">DSM 19682</strain>
    </source>
</reference>
<organism evidence="6 7">
    <name type="scientific">Companilactobacillus nodensis DSM 19682 = JCM 14932 = NBRC 107160</name>
    <dbReference type="NCBI Taxonomy" id="1423775"/>
    <lineage>
        <taxon>Bacteria</taxon>
        <taxon>Bacillati</taxon>
        <taxon>Bacillota</taxon>
        <taxon>Bacilli</taxon>
        <taxon>Lactobacillales</taxon>
        <taxon>Lactobacillaceae</taxon>
        <taxon>Companilactobacillus</taxon>
    </lineage>
</organism>
<dbReference type="InterPro" id="IPR047057">
    <property type="entry name" value="MerR_fam"/>
</dbReference>
<keyword evidence="2" id="KW-0238">DNA-binding</keyword>
<keyword evidence="3" id="KW-0010">Activator</keyword>
<dbReference type="InterPro" id="IPR036244">
    <property type="entry name" value="TipA-like_antibiotic-bd"/>
</dbReference>
<dbReference type="PATRIC" id="fig|1423775.4.peg.1184"/>
<dbReference type="Pfam" id="PF07739">
    <property type="entry name" value="TipAS"/>
    <property type="match status" value="1"/>
</dbReference>
<comment type="caution">
    <text evidence="6">The sequence shown here is derived from an EMBL/GenBank/DDBJ whole genome shotgun (WGS) entry which is preliminary data.</text>
</comment>
<keyword evidence="1" id="KW-0805">Transcription regulation</keyword>
<evidence type="ECO:0000256" key="3">
    <source>
        <dbReference type="ARBA" id="ARBA00023159"/>
    </source>
</evidence>
<accession>A0A0R1KLX0</accession>
<dbReference type="GO" id="GO:0003677">
    <property type="term" value="F:DNA binding"/>
    <property type="evidence" value="ECO:0007669"/>
    <property type="project" value="UniProtKB-KW"/>
</dbReference>
<dbReference type="SMART" id="SM00422">
    <property type="entry name" value="HTH_MERR"/>
    <property type="match status" value="1"/>
</dbReference>
<dbReference type="eggNOG" id="COG0789">
    <property type="taxonomic scope" value="Bacteria"/>
</dbReference>
<dbReference type="PROSITE" id="PS50937">
    <property type="entry name" value="HTH_MERR_2"/>
    <property type="match status" value="1"/>
</dbReference>
<dbReference type="STRING" id="1423775.FD03_GL001154"/>
<dbReference type="OrthoDB" id="9814833at2"/>
<evidence type="ECO:0000259" key="5">
    <source>
        <dbReference type="PROSITE" id="PS50937"/>
    </source>
</evidence>
<protein>
    <submittedName>
        <fullName evidence="6">MerR family transcriptional regulator</fullName>
    </submittedName>
</protein>
<keyword evidence="4" id="KW-0804">Transcription</keyword>
<evidence type="ECO:0000256" key="1">
    <source>
        <dbReference type="ARBA" id="ARBA00023015"/>
    </source>
</evidence>
<dbReference type="SUPFAM" id="SSF89082">
    <property type="entry name" value="Antibiotic binding domain of TipA-like multidrug resistance regulators"/>
    <property type="match status" value="1"/>
</dbReference>
<dbReference type="Pfam" id="PF13411">
    <property type="entry name" value="MerR_1"/>
    <property type="match status" value="1"/>
</dbReference>
<sequence>MEYTIKQLADIAGVSTRTLRYYDQIDLLKPNYNSRNNYRIYTENRVNQLQRILFYKALEFPLAKIQSLMQDDIYSELSALKEQQELLQLKKQDIDSLLTMIDKTIRDKQGELTMSDTEKFAAFKNAKLKQNEDEFGTEIREKYGEETIEKSNKKFMNLSEEDINKMQEIENDMFNNLTLVKADDLDSVAAETVYEDHKKWLSYSWPNYKTEAHRGLVDMYLADDRFAKYYNDRAGKQVVQLLHDVVYHYTK</sequence>
<dbReference type="InterPro" id="IPR000551">
    <property type="entry name" value="MerR-type_HTH_dom"/>
</dbReference>
<dbReference type="PANTHER" id="PTHR30204">
    <property type="entry name" value="REDOX-CYCLING DRUG-SENSING TRANSCRIPTIONAL ACTIVATOR SOXR"/>
    <property type="match status" value="1"/>
</dbReference>
<gene>
    <name evidence="6" type="ORF">FD03_GL001154</name>
</gene>
<dbReference type="EMBL" id="AZDZ01000002">
    <property type="protein sequence ID" value="KRK81018.1"/>
    <property type="molecule type" value="Genomic_DNA"/>
</dbReference>
<feature type="domain" description="HTH merR-type" evidence="5">
    <location>
        <begin position="1"/>
        <end position="71"/>
    </location>
</feature>
<dbReference type="InterPro" id="IPR009061">
    <property type="entry name" value="DNA-bd_dom_put_sf"/>
</dbReference>
<dbReference type="InterPro" id="IPR012925">
    <property type="entry name" value="TipAS_dom"/>
</dbReference>
<dbReference type="PANTHER" id="PTHR30204:SF90">
    <property type="entry name" value="HTH-TYPE TRANSCRIPTIONAL ACTIVATOR MTA"/>
    <property type="match status" value="1"/>
</dbReference>
<name>A0A0R1KLX0_9LACO</name>
<proteinExistence type="predicted"/>
<dbReference type="Gene3D" id="1.10.490.50">
    <property type="entry name" value="Antibiotic binding domain of TipA-like multidrug resistance regulators"/>
    <property type="match status" value="1"/>
</dbReference>
<evidence type="ECO:0000313" key="7">
    <source>
        <dbReference type="Proteomes" id="UP000051248"/>
    </source>
</evidence>
<evidence type="ECO:0000256" key="2">
    <source>
        <dbReference type="ARBA" id="ARBA00023125"/>
    </source>
</evidence>
<dbReference type="SUPFAM" id="SSF46955">
    <property type="entry name" value="Putative DNA-binding domain"/>
    <property type="match status" value="1"/>
</dbReference>
<dbReference type="Proteomes" id="UP000051248">
    <property type="component" value="Unassembled WGS sequence"/>
</dbReference>
<dbReference type="AlphaFoldDB" id="A0A0R1KLX0"/>
<evidence type="ECO:0000313" key="6">
    <source>
        <dbReference type="EMBL" id="KRK81018.1"/>
    </source>
</evidence>
<keyword evidence="7" id="KW-1185">Reference proteome</keyword>
<evidence type="ECO:0000256" key="4">
    <source>
        <dbReference type="ARBA" id="ARBA00023163"/>
    </source>
</evidence>
<dbReference type="CDD" id="cd01106">
    <property type="entry name" value="HTH_TipAL-Mta"/>
    <property type="match status" value="1"/>
</dbReference>
<dbReference type="RefSeq" id="WP_025023508.1">
    <property type="nucleotide sequence ID" value="NZ_AZDZ01000002.1"/>
</dbReference>
<dbReference type="Gene3D" id="1.10.1660.10">
    <property type="match status" value="1"/>
</dbReference>
<dbReference type="GO" id="GO:0003700">
    <property type="term" value="F:DNA-binding transcription factor activity"/>
    <property type="evidence" value="ECO:0007669"/>
    <property type="project" value="InterPro"/>
</dbReference>